<dbReference type="AlphaFoldDB" id="A0A6B0VRB8"/>
<proteinExistence type="predicted"/>
<keyword evidence="2" id="KW-1185">Reference proteome</keyword>
<accession>A0A6B0VRB8</accession>
<reference evidence="1 2" key="1">
    <citation type="submission" date="2020-01" db="EMBL/GenBank/DDBJ databases">
        <title>Natronorubrum sp. JWXQ-INN 674 isolated from Inner Mongolia Autonomous Region of China.</title>
        <authorList>
            <person name="Xue Q."/>
        </authorList>
    </citation>
    <scope>NUCLEOTIDE SEQUENCE [LARGE SCALE GENOMIC DNA]</scope>
    <source>
        <strain evidence="1 2">JWXQ-INN-674</strain>
    </source>
</reference>
<name>A0A6B0VRB8_9EURY</name>
<dbReference type="OrthoDB" id="201894at2157"/>
<evidence type="ECO:0000313" key="2">
    <source>
        <dbReference type="Proteomes" id="UP000434101"/>
    </source>
</evidence>
<gene>
    <name evidence="1" type="ORF">GS429_17775</name>
</gene>
<protein>
    <submittedName>
        <fullName evidence="1">Uncharacterized protein</fullName>
    </submittedName>
</protein>
<evidence type="ECO:0000313" key="1">
    <source>
        <dbReference type="EMBL" id="MXV63875.1"/>
    </source>
</evidence>
<organism evidence="1 2">
    <name type="scientific">Natronorubrum halalkaliphilum</name>
    <dbReference type="NCBI Taxonomy" id="2691917"/>
    <lineage>
        <taxon>Archaea</taxon>
        <taxon>Methanobacteriati</taxon>
        <taxon>Methanobacteriota</taxon>
        <taxon>Stenosarchaea group</taxon>
        <taxon>Halobacteria</taxon>
        <taxon>Halobacteriales</taxon>
        <taxon>Natrialbaceae</taxon>
        <taxon>Natronorubrum</taxon>
    </lineage>
</organism>
<sequence>MDRRYVIVVAIALLILAVGGILALYTPAAATASSPAEPSELDGTFAVAESVSVDDSPFFSRKSIVDASTGEQRQILSFEEVTYDHYWTGNDRQYTKIVAENEAHLAERLAETDGDVRYEYDDEPSVIVESTAAENATSATDHTFPDTLTHSQLEMTAFEETGTTSADGSALEVHEPKTGWTAVGDVAAERDQLYVADTDGEVHIDDDAQLRYANVTLERVDAETWGGYLLERGETWTTSYEYEVSESLDDVTVRPGWVNEIR</sequence>
<dbReference type="EMBL" id="WUYX01000066">
    <property type="protein sequence ID" value="MXV63875.1"/>
    <property type="molecule type" value="Genomic_DNA"/>
</dbReference>
<dbReference type="RefSeq" id="WP_160066686.1">
    <property type="nucleotide sequence ID" value="NZ_WUYX01000066.1"/>
</dbReference>
<comment type="caution">
    <text evidence="1">The sequence shown here is derived from an EMBL/GenBank/DDBJ whole genome shotgun (WGS) entry which is preliminary data.</text>
</comment>
<dbReference type="Proteomes" id="UP000434101">
    <property type="component" value="Unassembled WGS sequence"/>
</dbReference>